<organism evidence="1 2">
    <name type="scientific">Alteromonas stellipolaris</name>
    <dbReference type="NCBI Taxonomy" id="233316"/>
    <lineage>
        <taxon>Bacteria</taxon>
        <taxon>Pseudomonadati</taxon>
        <taxon>Pseudomonadota</taxon>
        <taxon>Gammaproteobacteria</taxon>
        <taxon>Alteromonadales</taxon>
        <taxon>Alteromonadaceae</taxon>
        <taxon>Alteromonas/Salinimonas group</taxon>
        <taxon>Alteromonas</taxon>
    </lineage>
</organism>
<reference evidence="1" key="1">
    <citation type="submission" date="2023-07" db="EMBL/GenBank/DDBJ databases">
        <title>Genome content predicts the carbon catabolic preferences of heterotrophic bacteria.</title>
        <authorList>
            <person name="Gralka M."/>
        </authorList>
    </citation>
    <scope>NUCLEOTIDE SEQUENCE</scope>
    <source>
        <strain evidence="1">F2M12</strain>
    </source>
</reference>
<dbReference type="AlphaFoldDB" id="A0AAW7YYX0"/>
<gene>
    <name evidence="1" type="ORF">Q4527_09470</name>
</gene>
<sequence>MVVVTRAKPKIIEKREGELQDKLDLHFKNRKQAAVIGVKEIISIAEYKNCDRADWKDEHVVIMQITAKS</sequence>
<evidence type="ECO:0000313" key="1">
    <source>
        <dbReference type="EMBL" id="MDO6577624.1"/>
    </source>
</evidence>
<proteinExistence type="predicted"/>
<comment type="caution">
    <text evidence="1">The sequence shown here is derived from an EMBL/GenBank/DDBJ whole genome shotgun (WGS) entry which is preliminary data.</text>
</comment>
<evidence type="ECO:0000313" key="2">
    <source>
        <dbReference type="Proteomes" id="UP001170717"/>
    </source>
</evidence>
<dbReference type="Proteomes" id="UP001170717">
    <property type="component" value="Unassembled WGS sequence"/>
</dbReference>
<protein>
    <submittedName>
        <fullName evidence="1">Uncharacterized protein</fullName>
    </submittedName>
</protein>
<accession>A0AAW7YYX0</accession>
<name>A0AAW7YYX0_9ALTE</name>
<dbReference type="EMBL" id="JAUOQI010000005">
    <property type="protein sequence ID" value="MDO6577624.1"/>
    <property type="molecule type" value="Genomic_DNA"/>
</dbReference>